<evidence type="ECO:0000313" key="2">
    <source>
        <dbReference type="EMBL" id="KAF4041225.1"/>
    </source>
</evidence>
<proteinExistence type="predicted"/>
<feature type="region of interest" description="Disordered" evidence="1">
    <location>
        <begin position="1"/>
        <end position="33"/>
    </location>
</feature>
<evidence type="ECO:0000313" key="3">
    <source>
        <dbReference type="Proteomes" id="UP000602510"/>
    </source>
</evidence>
<dbReference type="AlphaFoldDB" id="A0A833WLQ8"/>
<name>A0A833WLQ8_PHYIN</name>
<dbReference type="EMBL" id="WSZM01000128">
    <property type="protein sequence ID" value="KAF4041225.1"/>
    <property type="molecule type" value="Genomic_DNA"/>
</dbReference>
<protein>
    <submittedName>
        <fullName evidence="2">Uncharacterized protein</fullName>
    </submittedName>
</protein>
<gene>
    <name evidence="2" type="ORF">GN244_ATG06573</name>
</gene>
<organism evidence="2 3">
    <name type="scientific">Phytophthora infestans</name>
    <name type="common">Potato late blight agent</name>
    <name type="synonym">Botrytis infestans</name>
    <dbReference type="NCBI Taxonomy" id="4787"/>
    <lineage>
        <taxon>Eukaryota</taxon>
        <taxon>Sar</taxon>
        <taxon>Stramenopiles</taxon>
        <taxon>Oomycota</taxon>
        <taxon>Peronosporomycetes</taxon>
        <taxon>Peronosporales</taxon>
        <taxon>Peronosporaceae</taxon>
        <taxon>Phytophthora</taxon>
    </lineage>
</organism>
<evidence type="ECO:0000256" key="1">
    <source>
        <dbReference type="SAM" id="MobiDB-lite"/>
    </source>
</evidence>
<comment type="caution">
    <text evidence="2">The sequence shown here is derived from an EMBL/GenBank/DDBJ whole genome shotgun (WGS) entry which is preliminary data.</text>
</comment>
<reference evidence="2" key="1">
    <citation type="submission" date="2020-04" db="EMBL/GenBank/DDBJ databases">
        <title>Hybrid Assembly of Korean Phytophthora infestans isolates.</title>
        <authorList>
            <person name="Prokchorchik M."/>
            <person name="Lee Y."/>
            <person name="Seo J."/>
            <person name="Cho J.-H."/>
            <person name="Park Y.-E."/>
            <person name="Jang D.-C."/>
            <person name="Im J.-S."/>
            <person name="Choi J.-G."/>
            <person name="Park H.-J."/>
            <person name="Lee G.-B."/>
            <person name="Lee Y.-G."/>
            <person name="Hong S.-Y."/>
            <person name="Cho K."/>
            <person name="Sohn K.H."/>
        </authorList>
    </citation>
    <scope>NUCLEOTIDE SEQUENCE</scope>
    <source>
        <strain evidence="2">KR_1_A1</strain>
    </source>
</reference>
<sequence length="357" mass="39308">MVLTNSVEERSTSGDDSNASYGEEQFESESEHELVGGAVFASYKLDSSSGESYASDAFGGDEDDSGTFATAVIEGEDNEYEDESFEDEREETTEFDKQTEKLKIDLHESDGNQRPVGKNDKLDEVDEVVPSTPAVDKNVDPQVGVWCSKKILELRAASSQPATSRSRLCKSERFVEKIAPVVVENLIHRASSCRVREKHGNSRLQFRQQLKVPTSVMQHAQTQLWMAKSSSTEFIKKLKPEILPTSSRSVAATFCSVKCNDLLGQLATMQLSEIAKKWVAPDSGGLSLGMLDFVHSMAAKQREVSTLNDATHEPEGSMLHRVMLAARLQLEDSIVLRNEADALLGRLPSELSEGVSK</sequence>
<dbReference type="Proteomes" id="UP000602510">
    <property type="component" value="Unassembled WGS sequence"/>
</dbReference>
<accession>A0A833WLQ8</accession>
<feature type="region of interest" description="Disordered" evidence="1">
    <location>
        <begin position="49"/>
        <end position="99"/>
    </location>
</feature>
<keyword evidence="3" id="KW-1185">Reference proteome</keyword>
<feature type="compositionally biased region" description="Acidic residues" evidence="1">
    <location>
        <begin position="74"/>
        <end position="91"/>
    </location>
</feature>